<feature type="compositionally biased region" description="Low complexity" evidence="1">
    <location>
        <begin position="108"/>
        <end position="122"/>
    </location>
</feature>
<evidence type="ECO:0000313" key="3">
    <source>
        <dbReference type="EnsemblPlants" id="ORUFI01G13210.1"/>
    </source>
</evidence>
<dbReference type="HOGENOM" id="CLU_1761630_0_0_1"/>
<accession>A0A0E0MUZ6</accession>
<reference evidence="4" key="1">
    <citation type="submission" date="2013-06" db="EMBL/GenBank/DDBJ databases">
        <authorList>
            <person name="Zhao Q."/>
        </authorList>
    </citation>
    <scope>NUCLEOTIDE SEQUENCE</scope>
    <source>
        <strain evidence="4">cv. W1943</strain>
    </source>
</reference>
<sequence length="148" mass="15677">MLVLILFLLYLPTAGRTVTRLALDAARWRLLVLYTYLAPWFVYAAVGAYELDSWRCLSLARLDGPGGCAADGRAGAAAGAAGSAAHGEEAGEGERRRPAPEKGREAASARPAPRWRAWGPLRSPRATACAWRGTGGSGTGSCRRPPRA</sequence>
<name>A0A0E0MUZ6_ORYRU</name>
<keyword evidence="2" id="KW-0732">Signal</keyword>
<dbReference type="OMA" id="ATACTWR"/>
<dbReference type="EnsemblPlants" id="ORUFI01G13210.1">
    <property type="protein sequence ID" value="ORUFI01G13210.1"/>
    <property type="gene ID" value="ORUFI01G13210"/>
</dbReference>
<feature type="chain" id="PRO_5012520146" evidence="2">
    <location>
        <begin position="16"/>
        <end position="148"/>
    </location>
</feature>
<dbReference type="Gramene" id="ORUFI01G13210.1">
    <property type="protein sequence ID" value="ORUFI01G13210.1"/>
    <property type="gene ID" value="ORUFI01G13210"/>
</dbReference>
<feature type="signal peptide" evidence="2">
    <location>
        <begin position="1"/>
        <end position="15"/>
    </location>
</feature>
<evidence type="ECO:0000256" key="2">
    <source>
        <dbReference type="SAM" id="SignalP"/>
    </source>
</evidence>
<evidence type="ECO:0000313" key="4">
    <source>
        <dbReference type="Proteomes" id="UP000008022"/>
    </source>
</evidence>
<dbReference type="Proteomes" id="UP000008022">
    <property type="component" value="Unassembled WGS sequence"/>
</dbReference>
<proteinExistence type="predicted"/>
<feature type="compositionally biased region" description="Basic and acidic residues" evidence="1">
    <location>
        <begin position="86"/>
        <end position="107"/>
    </location>
</feature>
<keyword evidence="4" id="KW-1185">Reference proteome</keyword>
<reference evidence="3" key="2">
    <citation type="submission" date="2015-06" db="UniProtKB">
        <authorList>
            <consortium name="EnsemblPlants"/>
        </authorList>
    </citation>
    <scope>IDENTIFICATION</scope>
</reference>
<dbReference type="AlphaFoldDB" id="A0A0E0MUZ6"/>
<evidence type="ECO:0000256" key="1">
    <source>
        <dbReference type="SAM" id="MobiDB-lite"/>
    </source>
</evidence>
<organism evidence="3 4">
    <name type="scientific">Oryza rufipogon</name>
    <name type="common">Brownbeard rice</name>
    <name type="synonym">Asian wild rice</name>
    <dbReference type="NCBI Taxonomy" id="4529"/>
    <lineage>
        <taxon>Eukaryota</taxon>
        <taxon>Viridiplantae</taxon>
        <taxon>Streptophyta</taxon>
        <taxon>Embryophyta</taxon>
        <taxon>Tracheophyta</taxon>
        <taxon>Spermatophyta</taxon>
        <taxon>Magnoliopsida</taxon>
        <taxon>Liliopsida</taxon>
        <taxon>Poales</taxon>
        <taxon>Poaceae</taxon>
        <taxon>BOP clade</taxon>
        <taxon>Oryzoideae</taxon>
        <taxon>Oryzeae</taxon>
        <taxon>Oryzinae</taxon>
        <taxon>Oryza</taxon>
    </lineage>
</organism>
<protein>
    <submittedName>
        <fullName evidence="3">Uncharacterized protein</fullName>
    </submittedName>
</protein>
<feature type="region of interest" description="Disordered" evidence="1">
    <location>
        <begin position="80"/>
        <end position="148"/>
    </location>
</feature>